<evidence type="ECO:0008006" key="3">
    <source>
        <dbReference type="Google" id="ProtNLM"/>
    </source>
</evidence>
<dbReference type="KEGG" id="gim:F1728_06605"/>
<dbReference type="EMBL" id="CP043930">
    <property type="protein sequence ID" value="QGQ22363.1"/>
    <property type="molecule type" value="Genomic_DNA"/>
</dbReference>
<evidence type="ECO:0000313" key="1">
    <source>
        <dbReference type="EMBL" id="QGQ22363.1"/>
    </source>
</evidence>
<name>A0A6I6A877_9PLAN</name>
<accession>A0A6I6A877</accession>
<gene>
    <name evidence="1" type="ORF">F1728_06605</name>
</gene>
<organism evidence="1 2">
    <name type="scientific">Gimesia benthica</name>
    <dbReference type="NCBI Taxonomy" id="2608982"/>
    <lineage>
        <taxon>Bacteria</taxon>
        <taxon>Pseudomonadati</taxon>
        <taxon>Planctomycetota</taxon>
        <taxon>Planctomycetia</taxon>
        <taxon>Planctomycetales</taxon>
        <taxon>Planctomycetaceae</taxon>
        <taxon>Gimesia</taxon>
    </lineage>
</organism>
<dbReference type="AlphaFoldDB" id="A0A6I6A877"/>
<proteinExistence type="predicted"/>
<keyword evidence="2" id="KW-1185">Reference proteome</keyword>
<dbReference type="RefSeq" id="WP_155363444.1">
    <property type="nucleotide sequence ID" value="NZ_CP043930.1"/>
</dbReference>
<reference evidence="1 2" key="1">
    <citation type="submission" date="2019-09" db="EMBL/GenBank/DDBJ databases">
        <title>Gimesia benthica sp. nov., a novel bacterium isolated from deep-sea water of the Northwest Indian Ocean.</title>
        <authorList>
            <person name="Dai X."/>
        </authorList>
    </citation>
    <scope>NUCLEOTIDE SEQUENCE [LARGE SCALE GENOMIC DNA]</scope>
    <source>
        <strain evidence="1 2">E7</strain>
    </source>
</reference>
<dbReference type="Proteomes" id="UP000427281">
    <property type="component" value="Chromosome"/>
</dbReference>
<evidence type="ECO:0000313" key="2">
    <source>
        <dbReference type="Proteomes" id="UP000427281"/>
    </source>
</evidence>
<sequence length="342" mass="38139">MPVTHLHSYLIYPGKNVEKSELHSIHGTTLDLSGKLFDMLNQIYNRTADECKTGVRFESTNQTNPARDLIVGYAQRPRKDTGLKLAKRLQLFTSGTPGMGLLFLLRGKEGKKTKTLISRFPADVGILAEEQTSGLNIEYLEKVFMKNSNKYKAACYEDESLSKKTGYWKGIIVDHQIHYGVVRTVSDYWVKDFLASDCLTTPAMGSSRLAKMIGEAVKKTANPNIKSELVSVARLIPNLDGKKVSGEIISKQFSLSDSAAKAFEEEAKSNELFKEEFMLDANAFRDVLSYESRELNTGAILTAPAGQFKELFTEKVVNKDKGISLYSTEGELADLRLKKTKP</sequence>
<protein>
    <recommendedName>
        <fullName evidence="3">Nucleoid-associated protein</fullName>
    </recommendedName>
</protein>